<evidence type="ECO:0000256" key="2">
    <source>
        <dbReference type="ARBA" id="ARBA00022723"/>
    </source>
</evidence>
<accession>A0A9Q4C520</accession>
<evidence type="ECO:0000313" key="10">
    <source>
        <dbReference type="Proteomes" id="UP001149411"/>
    </source>
</evidence>
<proteinExistence type="predicted"/>
<dbReference type="SUPFAM" id="SSF144010">
    <property type="entry name" value="CofE-like"/>
    <property type="match status" value="1"/>
</dbReference>
<dbReference type="Pfam" id="PF01996">
    <property type="entry name" value="F420_ligase"/>
    <property type="match status" value="1"/>
</dbReference>
<keyword evidence="2" id="KW-0479">Metal-binding</keyword>
<dbReference type="RefSeq" id="WP_266087268.1">
    <property type="nucleotide sequence ID" value="NZ_RKLV01000006.1"/>
</dbReference>
<evidence type="ECO:0000256" key="1">
    <source>
        <dbReference type="ARBA" id="ARBA00022598"/>
    </source>
</evidence>
<keyword evidence="1 9" id="KW-0436">Ligase</keyword>
<dbReference type="Gene3D" id="3.90.1660.10">
    <property type="entry name" value="CofE-like domain"/>
    <property type="match status" value="1"/>
</dbReference>
<dbReference type="InterPro" id="IPR008225">
    <property type="entry name" value="F420-0_g-glutamyl_ligase"/>
</dbReference>
<dbReference type="Gene3D" id="3.30.1330.100">
    <property type="entry name" value="CofE-like"/>
    <property type="match status" value="1"/>
</dbReference>
<dbReference type="EMBL" id="RKLV01000006">
    <property type="protein sequence ID" value="MCX2819197.1"/>
    <property type="molecule type" value="Genomic_DNA"/>
</dbReference>
<evidence type="ECO:0000313" key="9">
    <source>
        <dbReference type="EMBL" id="MCX2819197.1"/>
    </source>
</evidence>
<sequence length="241" mass="25590">MRAEVRAVDGVPRLSEGDELGSYLPHDADVVAVASTAVSKVEGRVRPLDGFEPSERAESLAERNDADPRFTEAVLNESTELLIEEPFFLAVTRFGHVAPNAGIDRSNVEGDGNVVLLPEDPGESAGRIADTIGTPVVVTDTCGRAFRRGQTGVAVGWACIDAVRDWRGEEDLHGHELKATEEAVVDEIAGFANAAMGEGGGGTPAVAFYGVEAIVGSADDDTVFRREEDDIVRSALLDFKP</sequence>
<dbReference type="AlphaFoldDB" id="A0A9Q4C520"/>
<reference evidence="9" key="1">
    <citation type="submission" date="2022-09" db="EMBL/GenBank/DDBJ databases">
        <title>Haloadaptaus new haloarchaeum isolated from saline soil.</title>
        <authorList>
            <person name="Duran-Viseras A."/>
            <person name="Sanchez-Porro C."/>
            <person name="Ventosa A."/>
        </authorList>
    </citation>
    <scope>NUCLEOTIDE SEQUENCE</scope>
    <source>
        <strain evidence="9">F3-133</strain>
    </source>
</reference>
<keyword evidence="7" id="KW-0464">Manganese</keyword>
<organism evidence="9 10">
    <name type="scientific">Halorutilus salinus</name>
    <dbReference type="NCBI Taxonomy" id="2487751"/>
    <lineage>
        <taxon>Archaea</taxon>
        <taxon>Methanobacteriati</taxon>
        <taxon>Methanobacteriota</taxon>
        <taxon>Stenosarchaea group</taxon>
        <taxon>Halobacteria</taxon>
        <taxon>Halorutilales</taxon>
        <taxon>Halorutilaceae</taxon>
        <taxon>Halorutilus</taxon>
    </lineage>
</organism>
<evidence type="ECO:0000256" key="6">
    <source>
        <dbReference type="ARBA" id="ARBA00023134"/>
    </source>
</evidence>
<evidence type="ECO:0000256" key="4">
    <source>
        <dbReference type="ARBA" id="ARBA00022842"/>
    </source>
</evidence>
<dbReference type="Proteomes" id="UP001149411">
    <property type="component" value="Unassembled WGS sequence"/>
</dbReference>
<dbReference type="PANTHER" id="PTHR47917:SF1">
    <property type="entry name" value="COENZYME F420:L-GLUTAMATE LIGASE"/>
    <property type="match status" value="1"/>
</dbReference>
<dbReference type="PANTHER" id="PTHR47917">
    <property type="match status" value="1"/>
</dbReference>
<keyword evidence="6" id="KW-0342">GTP-binding</keyword>
<dbReference type="InterPro" id="IPR002847">
    <property type="entry name" value="F420-0_gamma-glut_ligase-dom"/>
</dbReference>
<gene>
    <name evidence="9" type="primary">cofE</name>
    <name evidence="9" type="ORF">EGH25_07505</name>
</gene>
<evidence type="ECO:0000256" key="5">
    <source>
        <dbReference type="ARBA" id="ARBA00022958"/>
    </source>
</evidence>
<evidence type="ECO:0000256" key="3">
    <source>
        <dbReference type="ARBA" id="ARBA00022741"/>
    </source>
</evidence>
<comment type="caution">
    <text evidence="9">The sequence shown here is derived from an EMBL/GenBank/DDBJ whole genome shotgun (WGS) entry which is preliminary data.</text>
</comment>
<dbReference type="EC" id="6.3.2.31" evidence="9"/>
<dbReference type="GO" id="GO:0005525">
    <property type="term" value="F:GTP binding"/>
    <property type="evidence" value="ECO:0007669"/>
    <property type="project" value="UniProtKB-KW"/>
</dbReference>
<dbReference type="NCBIfam" id="TIGR01916">
    <property type="entry name" value="F420_cofE"/>
    <property type="match status" value="1"/>
</dbReference>
<feature type="domain" description="Coenzyme F420:L-glutamate ligase-like" evidence="8">
    <location>
        <begin position="25"/>
        <end position="208"/>
    </location>
</feature>
<name>A0A9Q4C520_9EURY</name>
<evidence type="ECO:0000259" key="8">
    <source>
        <dbReference type="Pfam" id="PF01996"/>
    </source>
</evidence>
<evidence type="ECO:0000256" key="7">
    <source>
        <dbReference type="ARBA" id="ARBA00023211"/>
    </source>
</evidence>
<dbReference type="GO" id="GO:0046872">
    <property type="term" value="F:metal ion binding"/>
    <property type="evidence" value="ECO:0007669"/>
    <property type="project" value="UniProtKB-KW"/>
</dbReference>
<protein>
    <submittedName>
        <fullName evidence="9">Coenzyme F420-0:L-glutamate ligase</fullName>
        <ecNumber evidence="9">6.3.2.31</ecNumber>
    </submittedName>
</protein>
<keyword evidence="5" id="KW-0630">Potassium</keyword>
<keyword evidence="3" id="KW-0547">Nucleotide-binding</keyword>
<dbReference type="GO" id="GO:0052618">
    <property type="term" value="F:coenzyme F420-0:L-glutamate ligase activity"/>
    <property type="evidence" value="ECO:0007669"/>
    <property type="project" value="UniProtKB-EC"/>
</dbReference>
<keyword evidence="10" id="KW-1185">Reference proteome</keyword>
<keyword evidence="4" id="KW-0460">Magnesium</keyword>